<keyword evidence="3" id="KW-1185">Reference proteome</keyword>
<dbReference type="AlphaFoldDB" id="W7X6J6"/>
<feature type="transmembrane region" description="Helical" evidence="1">
    <location>
        <begin position="65"/>
        <end position="85"/>
    </location>
</feature>
<dbReference type="InParanoid" id="W7X6J6"/>
<gene>
    <name evidence="2" type="ORF">TTHERM_000457139</name>
</gene>
<protein>
    <submittedName>
        <fullName evidence="2">Transmembrane protein, putative</fullName>
    </submittedName>
</protein>
<proteinExistence type="predicted"/>
<evidence type="ECO:0000256" key="1">
    <source>
        <dbReference type="SAM" id="Phobius"/>
    </source>
</evidence>
<reference evidence="3" key="1">
    <citation type="journal article" date="2006" name="PLoS Biol.">
        <title>Macronuclear genome sequence of the ciliate Tetrahymena thermophila, a model eukaryote.</title>
        <authorList>
            <person name="Eisen J.A."/>
            <person name="Coyne R.S."/>
            <person name="Wu M."/>
            <person name="Wu D."/>
            <person name="Thiagarajan M."/>
            <person name="Wortman J.R."/>
            <person name="Badger J.H."/>
            <person name="Ren Q."/>
            <person name="Amedeo P."/>
            <person name="Jones K.M."/>
            <person name="Tallon L.J."/>
            <person name="Delcher A.L."/>
            <person name="Salzberg S.L."/>
            <person name="Silva J.C."/>
            <person name="Haas B.J."/>
            <person name="Majoros W.H."/>
            <person name="Farzad M."/>
            <person name="Carlton J.M."/>
            <person name="Smith R.K. Jr."/>
            <person name="Garg J."/>
            <person name="Pearlman R.E."/>
            <person name="Karrer K.M."/>
            <person name="Sun L."/>
            <person name="Manning G."/>
            <person name="Elde N.C."/>
            <person name="Turkewitz A.P."/>
            <person name="Asai D.J."/>
            <person name="Wilkes D.E."/>
            <person name="Wang Y."/>
            <person name="Cai H."/>
            <person name="Collins K."/>
            <person name="Stewart B.A."/>
            <person name="Lee S.R."/>
            <person name="Wilamowska K."/>
            <person name="Weinberg Z."/>
            <person name="Ruzzo W.L."/>
            <person name="Wloga D."/>
            <person name="Gaertig J."/>
            <person name="Frankel J."/>
            <person name="Tsao C.-C."/>
            <person name="Gorovsky M.A."/>
            <person name="Keeling P.J."/>
            <person name="Waller R.F."/>
            <person name="Patron N.J."/>
            <person name="Cherry J.M."/>
            <person name="Stover N.A."/>
            <person name="Krieger C.J."/>
            <person name="del Toro C."/>
            <person name="Ryder H.F."/>
            <person name="Williamson S.C."/>
            <person name="Barbeau R.A."/>
            <person name="Hamilton E.P."/>
            <person name="Orias E."/>
        </authorList>
    </citation>
    <scope>NUCLEOTIDE SEQUENCE [LARGE SCALE GENOMIC DNA]</scope>
    <source>
        <strain evidence="3">SB210</strain>
    </source>
</reference>
<dbReference type="GeneID" id="24439079"/>
<keyword evidence="1 2" id="KW-0812">Transmembrane</keyword>
<dbReference type="EMBL" id="GG662464">
    <property type="protein sequence ID" value="EWS71988.1"/>
    <property type="molecule type" value="Genomic_DNA"/>
</dbReference>
<organism evidence="2 3">
    <name type="scientific">Tetrahymena thermophila (strain SB210)</name>
    <dbReference type="NCBI Taxonomy" id="312017"/>
    <lineage>
        <taxon>Eukaryota</taxon>
        <taxon>Sar</taxon>
        <taxon>Alveolata</taxon>
        <taxon>Ciliophora</taxon>
        <taxon>Intramacronucleata</taxon>
        <taxon>Oligohymenophorea</taxon>
        <taxon>Hymenostomatida</taxon>
        <taxon>Tetrahymenina</taxon>
        <taxon>Tetrahymenidae</taxon>
        <taxon>Tetrahymena</taxon>
    </lineage>
</organism>
<name>W7X6J6_TETTS</name>
<dbReference type="Proteomes" id="UP000009168">
    <property type="component" value="Unassembled WGS sequence"/>
</dbReference>
<sequence length="155" mass="18387">MDNFHYMDQIFIQEKECLDKCNDWLQKNNVRYENTNKQVKFSNMLELEIFVLQTKNRIKQQKLQFVKYGSMFGAFLGTLTFCVFNEKSFTGKDVLKIFSLPAFGGGIISFLLSEFQTVCSRVVSLNYTNIDFPKFQLFFESCFKNYYNLKQKLMQ</sequence>
<keyword evidence="1" id="KW-1133">Transmembrane helix</keyword>
<dbReference type="KEGG" id="tet:TTHERM_000457139"/>
<evidence type="ECO:0000313" key="3">
    <source>
        <dbReference type="Proteomes" id="UP000009168"/>
    </source>
</evidence>
<dbReference type="RefSeq" id="XP_012655488.1">
    <property type="nucleotide sequence ID" value="XM_012800034.1"/>
</dbReference>
<feature type="transmembrane region" description="Helical" evidence="1">
    <location>
        <begin position="97"/>
        <end position="115"/>
    </location>
</feature>
<evidence type="ECO:0000313" key="2">
    <source>
        <dbReference type="EMBL" id="EWS71988.1"/>
    </source>
</evidence>
<keyword evidence="1" id="KW-0472">Membrane</keyword>
<accession>W7X6J6</accession>